<evidence type="ECO:0000313" key="1">
    <source>
        <dbReference type="EMBL" id="SFJ56965.1"/>
    </source>
</evidence>
<protein>
    <submittedName>
        <fullName evidence="1">Broad specificity phosphatase PhoE</fullName>
    </submittedName>
</protein>
<dbReference type="InterPro" id="IPR050275">
    <property type="entry name" value="PGM_Phosphatase"/>
</dbReference>
<dbReference type="InterPro" id="IPR029033">
    <property type="entry name" value="His_PPase_superfam"/>
</dbReference>
<dbReference type="GO" id="GO:0005737">
    <property type="term" value="C:cytoplasm"/>
    <property type="evidence" value="ECO:0007669"/>
    <property type="project" value="TreeGrafter"/>
</dbReference>
<dbReference type="PANTHER" id="PTHR48100:SF1">
    <property type="entry name" value="HISTIDINE PHOSPHATASE FAMILY PROTEIN-RELATED"/>
    <property type="match status" value="1"/>
</dbReference>
<dbReference type="RefSeq" id="WP_066606858.1">
    <property type="nucleotide sequence ID" value="NZ_FORY01000006.1"/>
</dbReference>
<sequence length="189" mass="20734">MSHLWLIRHGPTHAKTFVGWTDLPADLSDQQAISRLEAALPEVPVVSSDLSRAVETANAIQAHRPRLPHDHRLRETHFGAWEMLSWSEIEARDGDLARQVFETPGDTAPPGGESWNSFSARVHAGVGALSGETVIVTHMGVILALLQKALSCTAYEAFAHRIDPLSCTRIDCPEGISGPWSCTQINHKY</sequence>
<evidence type="ECO:0000313" key="2">
    <source>
        <dbReference type="Proteomes" id="UP000183299"/>
    </source>
</evidence>
<dbReference type="GeneID" id="98665308"/>
<reference evidence="1 2" key="1">
    <citation type="submission" date="2016-10" db="EMBL/GenBank/DDBJ databases">
        <authorList>
            <person name="de Groot N.N."/>
        </authorList>
    </citation>
    <scope>NUCLEOTIDE SEQUENCE [LARGE SCALE GENOMIC DNA]</scope>
    <source>
        <strain evidence="1 2">CGMCC 1.8891</strain>
    </source>
</reference>
<dbReference type="STRING" id="576117.SAMN04488138_106174"/>
<proteinExistence type="predicted"/>
<dbReference type="PANTHER" id="PTHR48100">
    <property type="entry name" value="BROAD-SPECIFICITY PHOSPHATASE YOR283W-RELATED"/>
    <property type="match status" value="1"/>
</dbReference>
<dbReference type="CDD" id="cd07067">
    <property type="entry name" value="HP_PGM_like"/>
    <property type="match status" value="1"/>
</dbReference>
<dbReference type="AlphaFoldDB" id="A0A1I3SDZ9"/>
<dbReference type="Gene3D" id="3.40.50.1240">
    <property type="entry name" value="Phosphoglycerate mutase-like"/>
    <property type="match status" value="1"/>
</dbReference>
<dbReference type="EMBL" id="FORY01000006">
    <property type="protein sequence ID" value="SFJ56965.1"/>
    <property type="molecule type" value="Genomic_DNA"/>
</dbReference>
<dbReference type="SMART" id="SM00855">
    <property type="entry name" value="PGAM"/>
    <property type="match status" value="1"/>
</dbReference>
<dbReference type="Pfam" id="PF00300">
    <property type="entry name" value="His_Phos_1"/>
    <property type="match status" value="1"/>
</dbReference>
<accession>A0A1I3SDZ9</accession>
<dbReference type="GO" id="GO:0016791">
    <property type="term" value="F:phosphatase activity"/>
    <property type="evidence" value="ECO:0007669"/>
    <property type="project" value="TreeGrafter"/>
</dbReference>
<name>A0A1I3SDZ9_9RHOB</name>
<dbReference type="OrthoDB" id="8347407at2"/>
<keyword evidence="2" id="KW-1185">Reference proteome</keyword>
<organism evidence="1 2">
    <name type="scientific">Celeribacter halophilus</name>
    <dbReference type="NCBI Taxonomy" id="576117"/>
    <lineage>
        <taxon>Bacteria</taxon>
        <taxon>Pseudomonadati</taxon>
        <taxon>Pseudomonadota</taxon>
        <taxon>Alphaproteobacteria</taxon>
        <taxon>Rhodobacterales</taxon>
        <taxon>Roseobacteraceae</taxon>
        <taxon>Celeribacter</taxon>
    </lineage>
</organism>
<dbReference type="InterPro" id="IPR013078">
    <property type="entry name" value="His_Pase_superF_clade-1"/>
</dbReference>
<gene>
    <name evidence="1" type="ORF">SAMN04488138_106174</name>
</gene>
<dbReference type="SUPFAM" id="SSF53254">
    <property type="entry name" value="Phosphoglycerate mutase-like"/>
    <property type="match status" value="1"/>
</dbReference>
<dbReference type="Proteomes" id="UP000183299">
    <property type="component" value="Unassembled WGS sequence"/>
</dbReference>